<name>A0AAU2JVC9_9ACTN</name>
<organism evidence="3">
    <name type="scientific">Streptomyces sp. NBC_00049</name>
    <dbReference type="NCBI Taxonomy" id="2903617"/>
    <lineage>
        <taxon>Bacteria</taxon>
        <taxon>Bacillati</taxon>
        <taxon>Actinomycetota</taxon>
        <taxon>Actinomycetes</taxon>
        <taxon>Kitasatosporales</taxon>
        <taxon>Streptomycetaceae</taxon>
        <taxon>Streptomyces</taxon>
    </lineage>
</organism>
<dbReference type="PANTHER" id="PTHR36492:SF2">
    <property type="entry name" value="[ACYL-CARRIER-PROTEIN] PHOSPHODIESTERASE PPTH"/>
    <property type="match status" value="1"/>
</dbReference>
<dbReference type="AlphaFoldDB" id="A0AAU2JVC9"/>
<dbReference type="GO" id="GO:0016787">
    <property type="term" value="F:hydrolase activity"/>
    <property type="evidence" value="ECO:0007669"/>
    <property type="project" value="InterPro"/>
</dbReference>
<gene>
    <name evidence="3" type="ORF">OG327_27365</name>
</gene>
<evidence type="ECO:0000313" key="3">
    <source>
        <dbReference type="EMBL" id="WTU76749.1"/>
    </source>
</evidence>
<feature type="region of interest" description="Disordered" evidence="1">
    <location>
        <begin position="288"/>
        <end position="343"/>
    </location>
</feature>
<feature type="compositionally biased region" description="Low complexity" evidence="1">
    <location>
        <begin position="311"/>
        <end position="343"/>
    </location>
</feature>
<dbReference type="SUPFAM" id="SSF56300">
    <property type="entry name" value="Metallo-dependent phosphatases"/>
    <property type="match status" value="1"/>
</dbReference>
<proteinExistence type="predicted"/>
<evidence type="ECO:0000259" key="2">
    <source>
        <dbReference type="Pfam" id="PF00149"/>
    </source>
</evidence>
<dbReference type="InterPro" id="IPR004843">
    <property type="entry name" value="Calcineurin-like_PHP"/>
</dbReference>
<dbReference type="EMBL" id="CP108264">
    <property type="protein sequence ID" value="WTU76749.1"/>
    <property type="molecule type" value="Genomic_DNA"/>
</dbReference>
<dbReference type="InterPro" id="IPR052963">
    <property type="entry name" value="Pantetheine_PDE"/>
</dbReference>
<feature type="domain" description="Calcineurin-like phosphoesterase" evidence="2">
    <location>
        <begin position="21"/>
        <end position="253"/>
    </location>
</feature>
<dbReference type="PANTHER" id="PTHR36492">
    <property type="match status" value="1"/>
</dbReference>
<protein>
    <submittedName>
        <fullName evidence="3">Metallophosphoesterase</fullName>
    </submittedName>
</protein>
<sequence>MSPTSTPPEASAGATAPAEPRLWAVSDLHVGMADNRPIVESLRPSSDEDWLIVAGDVGEFAADVEWALRLLAGRFARVVWTPGNHELWTPREDPVQLRGEERYRYLVERCRELGVTTPEDPYPVWEGPGGPVAVAPVFTLYDYTFRAPGTSQEAALEAAYEAGIVCTDEFLLHPDPHPSRAAWCRARVAQTQRRLAAAPDLPLVLAGHWPLERHPTYALWRPEFAQWCGTELTADWHVRYRTAAVVYGHLHIPRTTWQDGVRFEEVSLGYPREWRRRGHPRGLLRQILPALPAGNGPAGRGRTESGRTESGPPAARRIAPATTAATAGPAGPATPVTTDGRLP</sequence>
<dbReference type="InterPro" id="IPR029052">
    <property type="entry name" value="Metallo-depent_PP-like"/>
</dbReference>
<accession>A0AAU2JVC9</accession>
<evidence type="ECO:0000256" key="1">
    <source>
        <dbReference type="SAM" id="MobiDB-lite"/>
    </source>
</evidence>
<dbReference type="Pfam" id="PF00149">
    <property type="entry name" value="Metallophos"/>
    <property type="match status" value="1"/>
</dbReference>
<dbReference type="Gene3D" id="3.60.21.10">
    <property type="match status" value="1"/>
</dbReference>
<reference evidence="3" key="1">
    <citation type="submission" date="2022-10" db="EMBL/GenBank/DDBJ databases">
        <title>The complete genomes of actinobacterial strains from the NBC collection.</title>
        <authorList>
            <person name="Joergensen T.S."/>
            <person name="Alvarez Arevalo M."/>
            <person name="Sterndorff E.B."/>
            <person name="Faurdal D."/>
            <person name="Vuksanovic O."/>
            <person name="Mourched A.-S."/>
            <person name="Charusanti P."/>
            <person name="Shaw S."/>
            <person name="Blin K."/>
            <person name="Weber T."/>
        </authorList>
    </citation>
    <scope>NUCLEOTIDE SEQUENCE</scope>
    <source>
        <strain evidence="3">NBC_00049</strain>
    </source>
</reference>